<evidence type="ECO:0000313" key="4">
    <source>
        <dbReference type="Proteomes" id="UP000176009"/>
    </source>
</evidence>
<sequence length="231" mass="26742">MKNSLLSAILFSLLISFSANAQIDEDQTGAWYMYFWNTNLGESQWGLQGDIQYRNWNLGGDLEQLLIRGGLTYSPKNADVKFTLGYGNITSGTFGDSDDTSGESRIYQEALLPHKLSERFYLTHRFRYEQRWVEDQDFRTRYRYNLFLNVPLNQKNLNKNAVYLALYNEIFINGEREIGGGRSVELFDRNRFYSALGYALKDNLKVQAGYMTQTTDNVSKGQIQLSLHHTF</sequence>
<evidence type="ECO:0000313" key="2">
    <source>
        <dbReference type="EMBL" id="OEY72183.1"/>
    </source>
</evidence>
<gene>
    <name evidence="3" type="ORF">APR40_02760</name>
    <name evidence="2" type="ORF">BHS39_02760</name>
</gene>
<reference evidence="2 4" key="2">
    <citation type="submission" date="2016-09" db="EMBL/GenBank/DDBJ databases">
        <title>Genome Sequence of Salegentibacter salarius,Isolated from a Marine Solar Saltern of the Yellow Sea in South Korea.</title>
        <authorList>
            <person name="Zheng Q."/>
            <person name="Liu Y."/>
        </authorList>
    </citation>
    <scope>NUCLEOTIDE SEQUENCE [LARGE SCALE GENOMIC DNA]</scope>
    <source>
        <strain evidence="2 4">KCTC 12974</strain>
    </source>
</reference>
<evidence type="ECO:0000313" key="3">
    <source>
        <dbReference type="EMBL" id="PKD18504.1"/>
    </source>
</evidence>
<dbReference type="OrthoDB" id="1118734at2"/>
<dbReference type="Pfam" id="PF10677">
    <property type="entry name" value="DUF2490"/>
    <property type="match status" value="1"/>
</dbReference>
<dbReference type="Proteomes" id="UP000176009">
    <property type="component" value="Unassembled WGS sequence"/>
</dbReference>
<keyword evidence="4" id="KW-1185">Reference proteome</keyword>
<dbReference type="RefSeq" id="WP_070054476.1">
    <property type="nucleotide sequence ID" value="NZ_FVZF01000003.1"/>
</dbReference>
<comment type="caution">
    <text evidence="3">The sequence shown here is derived from an EMBL/GenBank/DDBJ whole genome shotgun (WGS) entry which is preliminary data.</text>
</comment>
<protein>
    <recommendedName>
        <fullName evidence="6">DUF2490 domain-containing protein</fullName>
    </recommendedName>
</protein>
<feature type="signal peptide" evidence="1">
    <location>
        <begin position="1"/>
        <end position="21"/>
    </location>
</feature>
<proteinExistence type="predicted"/>
<accession>A0A2N0TUV0</accession>
<dbReference type="Proteomes" id="UP000232533">
    <property type="component" value="Unassembled WGS sequence"/>
</dbReference>
<evidence type="ECO:0008006" key="6">
    <source>
        <dbReference type="Google" id="ProtNLM"/>
    </source>
</evidence>
<dbReference type="AlphaFoldDB" id="A0A2N0TUV0"/>
<dbReference type="EMBL" id="LKTR01000023">
    <property type="protein sequence ID" value="PKD18504.1"/>
    <property type="molecule type" value="Genomic_DNA"/>
</dbReference>
<dbReference type="EMBL" id="MJBR01000023">
    <property type="protein sequence ID" value="OEY72183.1"/>
    <property type="molecule type" value="Genomic_DNA"/>
</dbReference>
<evidence type="ECO:0000313" key="5">
    <source>
        <dbReference type="Proteomes" id="UP000232533"/>
    </source>
</evidence>
<organism evidence="3 5">
    <name type="scientific">Salegentibacter salarius</name>
    <dbReference type="NCBI Taxonomy" id="435906"/>
    <lineage>
        <taxon>Bacteria</taxon>
        <taxon>Pseudomonadati</taxon>
        <taxon>Bacteroidota</taxon>
        <taxon>Flavobacteriia</taxon>
        <taxon>Flavobacteriales</taxon>
        <taxon>Flavobacteriaceae</taxon>
        <taxon>Salegentibacter</taxon>
    </lineage>
</organism>
<name>A0A2N0TUV0_9FLAO</name>
<feature type="chain" id="PRO_5014702989" description="DUF2490 domain-containing protein" evidence="1">
    <location>
        <begin position="22"/>
        <end position="231"/>
    </location>
</feature>
<reference evidence="3 5" key="1">
    <citation type="submission" date="2015-10" db="EMBL/GenBank/DDBJ databases">
        <title>Draft genome sequence of Salegentibacter salinarum KCTC 12975.</title>
        <authorList>
            <person name="Lin W."/>
            <person name="Zheng Q."/>
        </authorList>
    </citation>
    <scope>NUCLEOTIDE SEQUENCE [LARGE SCALE GENOMIC DNA]</scope>
    <source>
        <strain evidence="3 5">KCTC 12974</strain>
    </source>
</reference>
<keyword evidence="1" id="KW-0732">Signal</keyword>
<dbReference type="InterPro" id="IPR019619">
    <property type="entry name" value="DUF2490"/>
</dbReference>
<evidence type="ECO:0000256" key="1">
    <source>
        <dbReference type="SAM" id="SignalP"/>
    </source>
</evidence>